<dbReference type="Gene3D" id="3.40.50.360">
    <property type="match status" value="1"/>
</dbReference>
<reference evidence="2 3" key="2">
    <citation type="journal article" date="2015" name="Antonie Van Leeuwenhoek">
        <title>Thioclava indica sp. nov., isolated from surface seawater of the Indian Ocean.</title>
        <authorList>
            <person name="Liu Y."/>
            <person name="Lai Q."/>
            <person name="Du J."/>
            <person name="Xu H."/>
            <person name="Jiang L."/>
            <person name="Shao Z."/>
        </authorList>
    </citation>
    <scope>NUCLEOTIDE SEQUENCE [LARGE SCALE GENOMIC DNA]</scope>
    <source>
        <strain evidence="2 3">13D2W-2</strain>
    </source>
</reference>
<dbReference type="GO" id="GO:0016491">
    <property type="term" value="F:oxidoreductase activity"/>
    <property type="evidence" value="ECO:0007669"/>
    <property type="project" value="InterPro"/>
</dbReference>
<dbReference type="GO" id="GO:0005829">
    <property type="term" value="C:cytosol"/>
    <property type="evidence" value="ECO:0007669"/>
    <property type="project" value="TreeGrafter"/>
</dbReference>
<sequence length="203" mass="22168">MAEKLKIGLIVGTTRDGRFADRALDWFEGKIAAREDLDYEVLDLREAKLPFFDEAAPPAAKPVTSPEAQEWERKLEACDGFIVLTAEYNHSIPATIKNAFDYAFKGWHRKPIGTVGYGGVGAARAVEHLRLIAVNFGMVPVRGAVSIGGADFVKASQGTPIAELGDHLDAPARELLDDMVFWGRAAKQAKAEAAREQHRPAAR</sequence>
<dbReference type="RefSeq" id="WP_038148125.1">
    <property type="nucleotide sequence ID" value="NZ_AQRC01000015.1"/>
</dbReference>
<dbReference type="OrthoDB" id="9812295at2"/>
<proteinExistence type="predicted"/>
<dbReference type="InterPro" id="IPR029039">
    <property type="entry name" value="Flavoprotein-like_sf"/>
</dbReference>
<accession>A0A085TSS2</accession>
<dbReference type="InterPro" id="IPR005025">
    <property type="entry name" value="FMN_Rdtase-like_dom"/>
</dbReference>
<dbReference type="GO" id="GO:0010181">
    <property type="term" value="F:FMN binding"/>
    <property type="evidence" value="ECO:0007669"/>
    <property type="project" value="TreeGrafter"/>
</dbReference>
<dbReference type="AlphaFoldDB" id="A0A085TSS2"/>
<dbReference type="SUPFAM" id="SSF52218">
    <property type="entry name" value="Flavoproteins"/>
    <property type="match status" value="1"/>
</dbReference>
<keyword evidence="3" id="KW-1185">Reference proteome</keyword>
<name>A0A085TSS2_9RHOB</name>
<evidence type="ECO:0000259" key="1">
    <source>
        <dbReference type="Pfam" id="PF03358"/>
    </source>
</evidence>
<dbReference type="Proteomes" id="UP000028607">
    <property type="component" value="Unassembled WGS sequence"/>
</dbReference>
<dbReference type="STRING" id="1317124.DW2_16115"/>
<dbReference type="Pfam" id="PF03358">
    <property type="entry name" value="FMN_red"/>
    <property type="match status" value="1"/>
</dbReference>
<protein>
    <submittedName>
        <fullName evidence="2">NADPH-dependent FMN reductase</fullName>
    </submittedName>
</protein>
<reference evidence="3" key="1">
    <citation type="submission" date="2013-04" db="EMBL/GenBank/DDBJ databases">
        <title>Thioclava sp. 13D2W-2 Genome Sequencing.</title>
        <authorList>
            <person name="Lai Q."/>
            <person name="Li G."/>
            <person name="Shao Z."/>
        </authorList>
    </citation>
    <scope>NUCLEOTIDE SEQUENCE [LARGE SCALE GENOMIC DNA]</scope>
    <source>
        <strain evidence="3">13D2W-2</strain>
    </source>
</reference>
<dbReference type="PATRIC" id="fig|1317124.6.peg.3244"/>
<organism evidence="2 3">
    <name type="scientific">Thioclava atlantica</name>
    <dbReference type="NCBI Taxonomy" id="1317124"/>
    <lineage>
        <taxon>Bacteria</taxon>
        <taxon>Pseudomonadati</taxon>
        <taxon>Pseudomonadota</taxon>
        <taxon>Alphaproteobacteria</taxon>
        <taxon>Rhodobacterales</taxon>
        <taxon>Paracoccaceae</taxon>
        <taxon>Thioclava</taxon>
    </lineage>
</organism>
<evidence type="ECO:0000313" key="2">
    <source>
        <dbReference type="EMBL" id="KFE33769.1"/>
    </source>
</evidence>
<dbReference type="InterPro" id="IPR050712">
    <property type="entry name" value="NAD(P)H-dep_reductase"/>
</dbReference>
<dbReference type="EMBL" id="AQRC01000015">
    <property type="protein sequence ID" value="KFE33769.1"/>
    <property type="molecule type" value="Genomic_DNA"/>
</dbReference>
<dbReference type="PANTHER" id="PTHR30543">
    <property type="entry name" value="CHROMATE REDUCTASE"/>
    <property type="match status" value="1"/>
</dbReference>
<gene>
    <name evidence="2" type="ORF">DW2_16115</name>
</gene>
<comment type="caution">
    <text evidence="2">The sequence shown here is derived from an EMBL/GenBank/DDBJ whole genome shotgun (WGS) entry which is preliminary data.</text>
</comment>
<feature type="domain" description="NADPH-dependent FMN reductase-like" evidence="1">
    <location>
        <begin position="6"/>
        <end position="149"/>
    </location>
</feature>
<dbReference type="PANTHER" id="PTHR30543:SF21">
    <property type="entry name" value="NAD(P)H-DEPENDENT FMN REDUCTASE LOT6"/>
    <property type="match status" value="1"/>
</dbReference>
<evidence type="ECO:0000313" key="3">
    <source>
        <dbReference type="Proteomes" id="UP000028607"/>
    </source>
</evidence>
<dbReference type="eggNOG" id="COG0431">
    <property type="taxonomic scope" value="Bacteria"/>
</dbReference>